<gene>
    <name evidence="2" type="ORF">EHS13_01915</name>
</gene>
<accession>A0A6B8RBA1</accession>
<keyword evidence="1" id="KW-0472">Membrane</keyword>
<dbReference type="RefSeq" id="WP_155698745.1">
    <property type="nucleotide sequence ID" value="NZ_CP034235.1"/>
</dbReference>
<dbReference type="Proteomes" id="UP000426246">
    <property type="component" value="Chromosome"/>
</dbReference>
<evidence type="ECO:0000256" key="1">
    <source>
        <dbReference type="SAM" id="Phobius"/>
    </source>
</evidence>
<dbReference type="KEGG" id="ppsc:EHS13_01915"/>
<reference evidence="3" key="1">
    <citation type="submission" date="2018-11" db="EMBL/GenBank/DDBJ databases">
        <title>Complete genome sequence of Paenibacillus sp. ML311-T8.</title>
        <authorList>
            <person name="Nam Y.-D."/>
            <person name="Kang J."/>
            <person name="Chung W.-H."/>
            <person name="Park Y.S."/>
        </authorList>
    </citation>
    <scope>NUCLEOTIDE SEQUENCE [LARGE SCALE GENOMIC DNA]</scope>
    <source>
        <strain evidence="3">ML311-T8</strain>
    </source>
</reference>
<proteinExistence type="predicted"/>
<feature type="transmembrane region" description="Helical" evidence="1">
    <location>
        <begin position="69"/>
        <end position="94"/>
    </location>
</feature>
<dbReference type="AlphaFoldDB" id="A0A6B8RBA1"/>
<feature type="transmembrane region" description="Helical" evidence="1">
    <location>
        <begin position="34"/>
        <end position="57"/>
    </location>
</feature>
<keyword evidence="3" id="KW-1185">Reference proteome</keyword>
<sequence>MNTNRLSTMLYGLSLIITIAVFLLLSSWGDDMGFWLVSLLAVLFAESMGYWFFGYVIKRNSRRESVPAFVPFMTLTVFYGAAVIFHLCLFWLVLQISFTSYLVIHLITFAIWAIGMGMVHYFTDYVRDQAENAAVQTQLITQLQAVLLSIKHNLEPSKQAEREALKSELKQLMEQVKYSDPVSNASMMNVEENLLWQINSLDQCVQMLAKDEGDIGNVELSRKLIADISKDLIKRNSQLKELK</sequence>
<keyword evidence="1" id="KW-0812">Transmembrane</keyword>
<evidence type="ECO:0000313" key="3">
    <source>
        <dbReference type="Proteomes" id="UP000426246"/>
    </source>
</evidence>
<protein>
    <submittedName>
        <fullName evidence="2">Uncharacterized protein</fullName>
    </submittedName>
</protein>
<keyword evidence="1" id="KW-1133">Transmembrane helix</keyword>
<name>A0A6B8RBA1_9BACL</name>
<feature type="transmembrane region" description="Helical" evidence="1">
    <location>
        <begin position="9"/>
        <end position="28"/>
    </location>
</feature>
<feature type="transmembrane region" description="Helical" evidence="1">
    <location>
        <begin position="100"/>
        <end position="122"/>
    </location>
</feature>
<dbReference type="OrthoDB" id="2679599at2"/>
<evidence type="ECO:0000313" key="2">
    <source>
        <dbReference type="EMBL" id="QGQ93749.1"/>
    </source>
</evidence>
<dbReference type="EMBL" id="CP034235">
    <property type="protein sequence ID" value="QGQ93749.1"/>
    <property type="molecule type" value="Genomic_DNA"/>
</dbReference>
<organism evidence="2 3">
    <name type="scientific">Paenibacillus psychroresistens</name>
    <dbReference type="NCBI Taxonomy" id="1778678"/>
    <lineage>
        <taxon>Bacteria</taxon>
        <taxon>Bacillati</taxon>
        <taxon>Bacillota</taxon>
        <taxon>Bacilli</taxon>
        <taxon>Bacillales</taxon>
        <taxon>Paenibacillaceae</taxon>
        <taxon>Paenibacillus</taxon>
    </lineage>
</organism>